<organism evidence="1 2">
    <name type="scientific">Pseudomonas alliivorans</name>
    <dbReference type="NCBI Taxonomy" id="2810613"/>
    <lineage>
        <taxon>Bacteria</taxon>
        <taxon>Pseudomonadati</taxon>
        <taxon>Pseudomonadota</taxon>
        <taxon>Gammaproteobacteria</taxon>
        <taxon>Pseudomonadales</taxon>
        <taxon>Pseudomonadaceae</taxon>
        <taxon>Pseudomonas</taxon>
    </lineage>
</organism>
<dbReference type="Proteomes" id="UP000673197">
    <property type="component" value="Unassembled WGS sequence"/>
</dbReference>
<comment type="caution">
    <text evidence="1">The sequence shown here is derived from an EMBL/GenBank/DDBJ whole genome shotgun (WGS) entry which is preliminary data.</text>
</comment>
<sequence>MAGNIFELKTETPNQPVVVDASWYQQGQTMIEGLVANGEIRLVRIIIFSFSKP</sequence>
<protein>
    <submittedName>
        <fullName evidence="1">Uncharacterized protein</fullName>
    </submittedName>
</protein>
<reference evidence="1 2" key="1">
    <citation type="journal article" date="2022" name="Syst. Appl. Microbiol.">
        <title>Pseudomonas alliivorans sp. nov., a plant-pathogenic bacterium isolated from onion foliage in Georgia, USA.</title>
        <authorList>
            <person name="Zhao M."/>
            <person name="Tyson C."/>
            <person name="Chen H.C."/>
            <person name="Paudel S."/>
            <person name="Gitaitis R."/>
            <person name="Kvitko B."/>
            <person name="Dutta B."/>
        </authorList>
    </citation>
    <scope>NUCLEOTIDE SEQUENCE [LARGE SCALE GENOMIC DNA]</scope>
    <source>
        <strain evidence="1 2">20GA0068</strain>
    </source>
</reference>
<proteinExistence type="predicted"/>
<gene>
    <name evidence="1" type="ORF">JTJ32_25905</name>
</gene>
<name>A0ABS4CFA7_9PSED</name>
<keyword evidence="2" id="KW-1185">Reference proteome</keyword>
<evidence type="ECO:0000313" key="1">
    <source>
        <dbReference type="EMBL" id="MBP0948766.1"/>
    </source>
</evidence>
<evidence type="ECO:0000313" key="2">
    <source>
        <dbReference type="Proteomes" id="UP000673197"/>
    </source>
</evidence>
<accession>A0ABS4CFA7</accession>
<dbReference type="EMBL" id="JAFFZW010000017">
    <property type="protein sequence ID" value="MBP0948766.1"/>
    <property type="molecule type" value="Genomic_DNA"/>
</dbReference>
<dbReference type="RefSeq" id="WP_210043755.1">
    <property type="nucleotide sequence ID" value="NZ_JAFFZW010000017.1"/>
</dbReference>